<accession>A0A409WN46</accession>
<keyword evidence="5" id="KW-0539">Nucleus</keyword>
<dbReference type="GO" id="GO:0008270">
    <property type="term" value="F:zinc ion binding"/>
    <property type="evidence" value="ECO:0007669"/>
    <property type="project" value="UniProtKB-KW"/>
</dbReference>
<keyword evidence="4" id="KW-0862">Zinc</keyword>
<dbReference type="InterPro" id="IPR012337">
    <property type="entry name" value="RNaseH-like_sf"/>
</dbReference>
<dbReference type="OrthoDB" id="3259181at2759"/>
<comment type="caution">
    <text evidence="7">The sequence shown here is derived from an EMBL/GenBank/DDBJ whole genome shotgun (WGS) entry which is preliminary data.</text>
</comment>
<dbReference type="EMBL" id="NHYD01003357">
    <property type="protein sequence ID" value="PPQ79924.1"/>
    <property type="molecule type" value="Genomic_DNA"/>
</dbReference>
<evidence type="ECO:0000256" key="5">
    <source>
        <dbReference type="ARBA" id="ARBA00023242"/>
    </source>
</evidence>
<feature type="compositionally biased region" description="Polar residues" evidence="6">
    <location>
        <begin position="108"/>
        <end position="120"/>
    </location>
</feature>
<keyword evidence="2" id="KW-0479">Metal-binding</keyword>
<feature type="region of interest" description="Disordered" evidence="6">
    <location>
        <begin position="80"/>
        <end position="125"/>
    </location>
</feature>
<evidence type="ECO:0000256" key="2">
    <source>
        <dbReference type="ARBA" id="ARBA00022723"/>
    </source>
</evidence>
<keyword evidence="3" id="KW-0863">Zinc-finger</keyword>
<dbReference type="InterPro" id="IPR052035">
    <property type="entry name" value="ZnF_BED_domain_contain"/>
</dbReference>
<evidence type="ECO:0000256" key="4">
    <source>
        <dbReference type="ARBA" id="ARBA00022833"/>
    </source>
</evidence>
<gene>
    <name evidence="7" type="ORF">CVT25_002998</name>
</gene>
<dbReference type="SUPFAM" id="SSF53098">
    <property type="entry name" value="Ribonuclease H-like"/>
    <property type="match status" value="1"/>
</dbReference>
<organism evidence="7 8">
    <name type="scientific">Psilocybe cyanescens</name>
    <dbReference type="NCBI Taxonomy" id="93625"/>
    <lineage>
        <taxon>Eukaryota</taxon>
        <taxon>Fungi</taxon>
        <taxon>Dikarya</taxon>
        <taxon>Basidiomycota</taxon>
        <taxon>Agaricomycotina</taxon>
        <taxon>Agaricomycetes</taxon>
        <taxon>Agaricomycetidae</taxon>
        <taxon>Agaricales</taxon>
        <taxon>Agaricineae</taxon>
        <taxon>Strophariaceae</taxon>
        <taxon>Psilocybe</taxon>
    </lineage>
</organism>
<name>A0A409WN46_PSICY</name>
<evidence type="ECO:0000256" key="6">
    <source>
        <dbReference type="SAM" id="MobiDB-lite"/>
    </source>
</evidence>
<keyword evidence="8" id="KW-1185">Reference proteome</keyword>
<reference evidence="7 8" key="1">
    <citation type="journal article" date="2018" name="Evol. Lett.">
        <title>Horizontal gene cluster transfer increased hallucinogenic mushroom diversity.</title>
        <authorList>
            <person name="Reynolds H.T."/>
            <person name="Vijayakumar V."/>
            <person name="Gluck-Thaler E."/>
            <person name="Korotkin H.B."/>
            <person name="Matheny P.B."/>
            <person name="Slot J.C."/>
        </authorList>
    </citation>
    <scope>NUCLEOTIDE SEQUENCE [LARGE SCALE GENOMIC DNA]</scope>
    <source>
        <strain evidence="7 8">2631</strain>
    </source>
</reference>
<sequence length="528" mass="58770">MTDQCALDSSGNLKNASDILFYESESDEHPIHKPAAATNVISNHAQGRGYHTKKTQKLLDSLLTEQLDDDGQPKVIKLAGYSNKHNNKKCQKRTNDKIHPSDEDDGNFSGSDISTNQLSDSEVEAMPSNQEIADSLLSKTIPNTGHHSGKHKRTKAAIKIEIAEDDNSMENISSCNVTPSSSFIIEDTRDEHEGKGKKQAPTHNPIYYFYEKIWHGADGMERVNKPVTQEEINIASGKTPLEPDAVTEFIAELENNTENIKRAFAKQKQQALGEWDQTKFEQLLTNWIIACDQPFEEVEQVEFQELLEYMHHSSDAFKIPGQNVIKQKVMKLSENGIQETKKMFAELEGKVSISLDAWTSPNNIAFLGIVAHYTNEAGELEELLIDFCELMGEHSGKNMAEAIMAFMLDNASNNDTFVDGIKIRCDKAGIQFNPVWACLWCMPHTIHLAALKLLEAIGAISGQDGKKASSHSGNYQEIVTMPLSSASEDLAVSQDDDKEDSDRADDDYILSSVTKVCFSLPFIRPTNN</sequence>
<dbReference type="InParanoid" id="A0A409WN46"/>
<proteinExistence type="predicted"/>
<comment type="subcellular location">
    <subcellularLocation>
        <location evidence="1">Nucleus</location>
    </subcellularLocation>
</comment>
<evidence type="ECO:0008006" key="9">
    <source>
        <dbReference type="Google" id="ProtNLM"/>
    </source>
</evidence>
<evidence type="ECO:0000256" key="3">
    <source>
        <dbReference type="ARBA" id="ARBA00022771"/>
    </source>
</evidence>
<dbReference type="PANTHER" id="PTHR46481:SF10">
    <property type="entry name" value="ZINC FINGER BED DOMAIN-CONTAINING PROTEIN 39"/>
    <property type="match status" value="1"/>
</dbReference>
<protein>
    <recommendedName>
        <fullName evidence="9">DUF659 domain-containing protein</fullName>
    </recommendedName>
</protein>
<evidence type="ECO:0000313" key="7">
    <source>
        <dbReference type="EMBL" id="PPQ79924.1"/>
    </source>
</evidence>
<dbReference type="PANTHER" id="PTHR46481">
    <property type="entry name" value="ZINC FINGER BED DOMAIN-CONTAINING PROTEIN 4"/>
    <property type="match status" value="1"/>
</dbReference>
<dbReference type="GO" id="GO:0005634">
    <property type="term" value="C:nucleus"/>
    <property type="evidence" value="ECO:0007669"/>
    <property type="project" value="UniProtKB-SubCell"/>
</dbReference>
<dbReference type="AlphaFoldDB" id="A0A409WN46"/>
<evidence type="ECO:0000256" key="1">
    <source>
        <dbReference type="ARBA" id="ARBA00004123"/>
    </source>
</evidence>
<evidence type="ECO:0000313" key="8">
    <source>
        <dbReference type="Proteomes" id="UP000283269"/>
    </source>
</evidence>
<dbReference type="STRING" id="93625.A0A409WN46"/>
<dbReference type="Proteomes" id="UP000283269">
    <property type="component" value="Unassembled WGS sequence"/>
</dbReference>